<feature type="transmembrane region" description="Helical" evidence="1">
    <location>
        <begin position="66"/>
        <end position="87"/>
    </location>
</feature>
<proteinExistence type="predicted"/>
<protein>
    <recommendedName>
        <fullName evidence="2">DUF6989 domain-containing protein</fullName>
    </recommendedName>
</protein>
<evidence type="ECO:0000313" key="3">
    <source>
        <dbReference type="EMBL" id="NMM47685.1"/>
    </source>
</evidence>
<dbReference type="RefSeq" id="WP_169678358.1">
    <property type="nucleotide sequence ID" value="NZ_JABBNU010000002.1"/>
</dbReference>
<evidence type="ECO:0000313" key="4">
    <source>
        <dbReference type="Proteomes" id="UP000559010"/>
    </source>
</evidence>
<keyword evidence="1" id="KW-1133">Transmembrane helix</keyword>
<dbReference type="InterPro" id="IPR054258">
    <property type="entry name" value="DUF6989"/>
</dbReference>
<dbReference type="EMBL" id="JABBNU010000002">
    <property type="protein sequence ID" value="NMM47685.1"/>
    <property type="molecule type" value="Genomic_DNA"/>
</dbReference>
<feature type="transmembrane region" description="Helical" evidence="1">
    <location>
        <begin position="133"/>
        <end position="152"/>
    </location>
</feature>
<sequence>MNNHDIDWGVDKRTTWFIVGSQIMMMVWSFGSSLAKAGPTSAAIITYLCFISIILYGLFVKNRLILLLLAFGFAAGVLELFADHYSISTINALIYPGNEPMIYTSPLYMPFAWANVFVQLGYYSLLLTRKKGLLFASIAMAILGGMYIPFYENFAKDAEWWWYENVSMFWNAPYYIIICEALISLALPLCTYMIEQKKSYLLAIGLGVLEGLWIWGSAIIAYFLAP</sequence>
<dbReference type="Proteomes" id="UP000559010">
    <property type="component" value="Unassembled WGS sequence"/>
</dbReference>
<keyword evidence="1" id="KW-0812">Transmembrane</keyword>
<feature type="domain" description="DUF6989" evidence="2">
    <location>
        <begin position="80"/>
        <end position="224"/>
    </location>
</feature>
<keyword evidence="4" id="KW-1185">Reference proteome</keyword>
<dbReference type="AlphaFoldDB" id="A0A848IWN0"/>
<keyword evidence="1" id="KW-0472">Membrane</keyword>
<feature type="transmembrane region" description="Helical" evidence="1">
    <location>
        <begin position="172"/>
        <end position="194"/>
    </location>
</feature>
<feature type="transmembrane region" description="Helical" evidence="1">
    <location>
        <begin position="107"/>
        <end position="126"/>
    </location>
</feature>
<feature type="transmembrane region" description="Helical" evidence="1">
    <location>
        <begin position="201"/>
        <end position="225"/>
    </location>
</feature>
<evidence type="ECO:0000256" key="1">
    <source>
        <dbReference type="SAM" id="Phobius"/>
    </source>
</evidence>
<name>A0A848IWN0_9BACT</name>
<reference evidence="3 4" key="1">
    <citation type="submission" date="2020-04" db="EMBL/GenBank/DDBJ databases">
        <title>Flammeovirgaceae bacterium KN852 isolated from deep sea.</title>
        <authorList>
            <person name="Zhang D.-C."/>
        </authorList>
    </citation>
    <scope>NUCLEOTIDE SEQUENCE [LARGE SCALE GENOMIC DNA]</scope>
    <source>
        <strain evidence="3 4">KN852</strain>
    </source>
</reference>
<comment type="caution">
    <text evidence="3">The sequence shown here is derived from an EMBL/GenBank/DDBJ whole genome shotgun (WGS) entry which is preliminary data.</text>
</comment>
<accession>A0A848IWN0</accession>
<organism evidence="3 4">
    <name type="scientific">Marinigracilibium pacificum</name>
    <dbReference type="NCBI Taxonomy" id="2729599"/>
    <lineage>
        <taxon>Bacteria</taxon>
        <taxon>Pseudomonadati</taxon>
        <taxon>Bacteroidota</taxon>
        <taxon>Cytophagia</taxon>
        <taxon>Cytophagales</taxon>
        <taxon>Flammeovirgaceae</taxon>
        <taxon>Marinigracilibium</taxon>
    </lineage>
</organism>
<feature type="transmembrane region" description="Helical" evidence="1">
    <location>
        <begin position="41"/>
        <end position="59"/>
    </location>
</feature>
<gene>
    <name evidence="3" type="ORF">HH304_04680</name>
</gene>
<feature type="transmembrane region" description="Helical" evidence="1">
    <location>
        <begin position="16"/>
        <end position="35"/>
    </location>
</feature>
<dbReference type="Pfam" id="PF22497">
    <property type="entry name" value="DUF6989"/>
    <property type="match status" value="1"/>
</dbReference>
<evidence type="ECO:0000259" key="2">
    <source>
        <dbReference type="Pfam" id="PF22497"/>
    </source>
</evidence>